<proteinExistence type="predicted"/>
<dbReference type="AlphaFoldDB" id="A0A6J6IFE0"/>
<dbReference type="EMBL" id="CAEZVD010000076">
    <property type="protein sequence ID" value="CAB4623633.1"/>
    <property type="molecule type" value="Genomic_DNA"/>
</dbReference>
<reference evidence="2" key="1">
    <citation type="submission" date="2020-05" db="EMBL/GenBank/DDBJ databases">
        <authorList>
            <person name="Chiriac C."/>
            <person name="Salcher M."/>
            <person name="Ghai R."/>
            <person name="Kavagutti S V."/>
        </authorList>
    </citation>
    <scope>NUCLEOTIDE SEQUENCE</scope>
</reference>
<keyword evidence="1" id="KW-0812">Transmembrane</keyword>
<keyword evidence="1" id="KW-0472">Membrane</keyword>
<organism evidence="2">
    <name type="scientific">freshwater metagenome</name>
    <dbReference type="NCBI Taxonomy" id="449393"/>
    <lineage>
        <taxon>unclassified sequences</taxon>
        <taxon>metagenomes</taxon>
        <taxon>ecological metagenomes</taxon>
    </lineage>
</organism>
<gene>
    <name evidence="2" type="ORF">UFOPK1909_00739</name>
</gene>
<sequence length="41" mass="4312">MSGVPLPVIIGATMIVLGVILGVYIAIKASTNSNRDKDRLD</sequence>
<evidence type="ECO:0000313" key="2">
    <source>
        <dbReference type="EMBL" id="CAB4623633.1"/>
    </source>
</evidence>
<protein>
    <submittedName>
        <fullName evidence="2">Unannotated protein</fullName>
    </submittedName>
</protein>
<feature type="transmembrane region" description="Helical" evidence="1">
    <location>
        <begin position="6"/>
        <end position="27"/>
    </location>
</feature>
<accession>A0A6J6IFE0</accession>
<evidence type="ECO:0000256" key="1">
    <source>
        <dbReference type="SAM" id="Phobius"/>
    </source>
</evidence>
<name>A0A6J6IFE0_9ZZZZ</name>
<keyword evidence="1" id="KW-1133">Transmembrane helix</keyword>